<dbReference type="Pfam" id="PF00057">
    <property type="entry name" value="Ldl_recept_a"/>
    <property type="match status" value="7"/>
</dbReference>
<comment type="caution">
    <text evidence="14">The sequence shown here is derived from an EMBL/GenBank/DDBJ whole genome shotgun (WGS) entry which is preliminary data.</text>
</comment>
<evidence type="ECO:0000256" key="10">
    <source>
        <dbReference type="ARBA" id="ARBA00023180"/>
    </source>
</evidence>
<keyword evidence="7" id="KW-0472">Membrane</keyword>
<evidence type="ECO:0000256" key="2">
    <source>
        <dbReference type="ARBA" id="ARBA00004308"/>
    </source>
</evidence>
<evidence type="ECO:0000256" key="9">
    <source>
        <dbReference type="ARBA" id="ARBA00023170"/>
    </source>
</evidence>
<feature type="region of interest" description="Disordered" evidence="12">
    <location>
        <begin position="93"/>
        <end position="114"/>
    </location>
</feature>
<keyword evidence="15" id="KW-1185">Reference proteome</keyword>
<name>A0AAW0Y9K5_CHEQU</name>
<feature type="signal peptide" evidence="13">
    <location>
        <begin position="1"/>
        <end position="27"/>
    </location>
</feature>
<feature type="compositionally biased region" description="Basic residues" evidence="12">
    <location>
        <begin position="35"/>
        <end position="46"/>
    </location>
</feature>
<feature type="disulfide bond" evidence="11">
    <location>
        <begin position="241"/>
        <end position="256"/>
    </location>
</feature>
<dbReference type="GO" id="GO:0016020">
    <property type="term" value="C:membrane"/>
    <property type="evidence" value="ECO:0007669"/>
    <property type="project" value="UniProtKB-SubCell"/>
</dbReference>
<reference evidence="14 15" key="1">
    <citation type="journal article" date="2024" name="BMC Genomics">
        <title>Genome assembly of redclaw crayfish (Cherax quadricarinatus) provides insights into its immune adaptation and hypoxia tolerance.</title>
        <authorList>
            <person name="Liu Z."/>
            <person name="Zheng J."/>
            <person name="Li H."/>
            <person name="Fang K."/>
            <person name="Wang S."/>
            <person name="He J."/>
            <person name="Zhou D."/>
            <person name="Weng S."/>
            <person name="Chi M."/>
            <person name="Gu Z."/>
            <person name="He J."/>
            <person name="Li F."/>
            <person name="Wang M."/>
        </authorList>
    </citation>
    <scope>NUCLEOTIDE SEQUENCE [LARGE SCALE GENOMIC DNA]</scope>
    <source>
        <strain evidence="14">ZL_2023a</strain>
    </source>
</reference>
<sequence>MVVMAGCVRAVLLQLCVAALLCLLVSGYRRPLGRHQGPHGHHGPHGRHQEPNGRYERGTRTCSDAEFTCQPSGKCIPKIWECDGDPDCPDSSDEEDCTLTTPAPPPVPSTTQTGRTCSDVEFTCQPSGKCIPKIWECDGVSDCPDSSDENCILTTPAPPPLPSTSQTGENCSEEQFRCESSGECIPRLWVCDDVSDCSDSSDEENCVIIPAESSPSSKRTCSDVEFTCQPSGKCILKYWKCDGDPDCPDSSDEENCTLTTPAPPLVPSTTQTGKTCYEEQFRCESSGECIPRLWVCDDESDCQDSSDEGNCVSIQSPAPSPPPPKRTCSDVEFTCQPSGKCIPKYWECDGDPDCPDSSDEENCTLTTPAPPPVPSTTQTGKTCYEEQFRCESSGECIPRLWVCDDESDCLDSSDEGNCVSTQSPAPSPPPPK</sequence>
<dbReference type="PRINTS" id="PR00261">
    <property type="entry name" value="LDLRECEPTOR"/>
</dbReference>
<protein>
    <submittedName>
        <fullName evidence="14">Uncharacterized protein</fullName>
    </submittedName>
</protein>
<accession>A0AAW0Y9K5</accession>
<evidence type="ECO:0000256" key="13">
    <source>
        <dbReference type="SAM" id="SignalP"/>
    </source>
</evidence>
<evidence type="ECO:0000256" key="7">
    <source>
        <dbReference type="ARBA" id="ARBA00023136"/>
    </source>
</evidence>
<evidence type="ECO:0000313" key="14">
    <source>
        <dbReference type="EMBL" id="KAK8748086.1"/>
    </source>
</evidence>
<feature type="region of interest" description="Disordered" evidence="12">
    <location>
        <begin position="35"/>
        <end position="58"/>
    </location>
</feature>
<keyword evidence="10" id="KW-0325">Glycoprotein</keyword>
<organism evidence="14 15">
    <name type="scientific">Cherax quadricarinatus</name>
    <name type="common">Australian red claw crayfish</name>
    <dbReference type="NCBI Taxonomy" id="27406"/>
    <lineage>
        <taxon>Eukaryota</taxon>
        <taxon>Metazoa</taxon>
        <taxon>Ecdysozoa</taxon>
        <taxon>Arthropoda</taxon>
        <taxon>Crustacea</taxon>
        <taxon>Multicrustacea</taxon>
        <taxon>Malacostraca</taxon>
        <taxon>Eumalacostraca</taxon>
        <taxon>Eucarida</taxon>
        <taxon>Decapoda</taxon>
        <taxon>Pleocyemata</taxon>
        <taxon>Astacidea</taxon>
        <taxon>Parastacoidea</taxon>
        <taxon>Parastacidae</taxon>
        <taxon>Cherax</taxon>
    </lineage>
</organism>
<evidence type="ECO:0000256" key="1">
    <source>
        <dbReference type="ARBA" id="ARBA00004167"/>
    </source>
</evidence>
<feature type="compositionally biased region" description="Basic and acidic residues" evidence="12">
    <location>
        <begin position="47"/>
        <end position="58"/>
    </location>
</feature>
<dbReference type="CDD" id="cd00112">
    <property type="entry name" value="LDLa"/>
    <property type="match status" value="6"/>
</dbReference>
<dbReference type="FunFam" id="4.10.400.10:FF:000002">
    <property type="entry name" value="Low-density lipoprotein receptor-related protein 1"/>
    <property type="match status" value="4"/>
</dbReference>
<feature type="region of interest" description="Disordered" evidence="12">
    <location>
        <begin position="408"/>
        <end position="432"/>
    </location>
</feature>
<keyword evidence="4 13" id="KW-0732">Signal</keyword>
<feature type="disulfide bond" evidence="11">
    <location>
        <begin position="348"/>
        <end position="363"/>
    </location>
</feature>
<keyword evidence="3" id="KW-0812">Transmembrane</keyword>
<dbReference type="InterPro" id="IPR036055">
    <property type="entry name" value="LDL_receptor-like_sf"/>
</dbReference>
<dbReference type="GO" id="GO:0016192">
    <property type="term" value="P:vesicle-mediated transport"/>
    <property type="evidence" value="ECO:0007669"/>
    <property type="project" value="UniProtKB-ARBA"/>
</dbReference>
<dbReference type="Gene3D" id="4.10.400.10">
    <property type="entry name" value="Low-density Lipoprotein Receptor"/>
    <property type="match status" value="7"/>
</dbReference>
<feature type="non-terminal residue" evidence="14">
    <location>
        <position position="432"/>
    </location>
</feature>
<dbReference type="PANTHER" id="PTHR24270">
    <property type="entry name" value="LOW-DENSITY LIPOPROTEIN RECEPTOR-RELATED"/>
    <property type="match status" value="1"/>
</dbReference>
<evidence type="ECO:0000256" key="8">
    <source>
        <dbReference type="ARBA" id="ARBA00023157"/>
    </source>
</evidence>
<evidence type="ECO:0000256" key="6">
    <source>
        <dbReference type="ARBA" id="ARBA00022989"/>
    </source>
</evidence>
<keyword evidence="5" id="KW-0677">Repeat</keyword>
<dbReference type="InterPro" id="IPR002172">
    <property type="entry name" value="LDrepeatLR_classA_rpt"/>
</dbReference>
<evidence type="ECO:0000256" key="3">
    <source>
        <dbReference type="ARBA" id="ARBA00022692"/>
    </source>
</evidence>
<feature type="region of interest" description="Disordered" evidence="12">
    <location>
        <begin position="359"/>
        <end position="379"/>
    </location>
</feature>
<dbReference type="InterPro" id="IPR023415">
    <property type="entry name" value="LDLR_class-A_CS"/>
</dbReference>
<evidence type="ECO:0000256" key="4">
    <source>
        <dbReference type="ARBA" id="ARBA00022729"/>
    </source>
</evidence>
<dbReference type="PROSITE" id="PS50068">
    <property type="entry name" value="LDLRA_2"/>
    <property type="match status" value="7"/>
</dbReference>
<feature type="disulfide bond" evidence="11">
    <location>
        <begin position="82"/>
        <end position="97"/>
    </location>
</feature>
<dbReference type="GO" id="GO:0012505">
    <property type="term" value="C:endomembrane system"/>
    <property type="evidence" value="ECO:0007669"/>
    <property type="project" value="UniProtKB-SubCell"/>
</dbReference>
<comment type="caution">
    <text evidence="11">Lacks conserved residue(s) required for the propagation of feature annotation.</text>
</comment>
<comment type="subcellular location">
    <subcellularLocation>
        <location evidence="2">Endomembrane system</location>
    </subcellularLocation>
    <subcellularLocation>
        <location evidence="1">Membrane</location>
        <topology evidence="1">Single-pass membrane protein</topology>
    </subcellularLocation>
</comment>
<dbReference type="EMBL" id="JARKIK010000013">
    <property type="protein sequence ID" value="KAK8748086.1"/>
    <property type="molecule type" value="Genomic_DNA"/>
</dbReference>
<dbReference type="SMART" id="SM00192">
    <property type="entry name" value="LDLa"/>
    <property type="match status" value="7"/>
</dbReference>
<evidence type="ECO:0000256" key="11">
    <source>
        <dbReference type="PROSITE-ProRule" id="PRU00124"/>
    </source>
</evidence>
<evidence type="ECO:0000256" key="12">
    <source>
        <dbReference type="SAM" id="MobiDB-lite"/>
    </source>
</evidence>
<keyword evidence="8 11" id="KW-1015">Disulfide bond</keyword>
<feature type="disulfide bond" evidence="11">
    <location>
        <begin position="191"/>
        <end position="206"/>
    </location>
</feature>
<proteinExistence type="predicted"/>
<dbReference type="PROSITE" id="PS01209">
    <property type="entry name" value="LDLRA_1"/>
    <property type="match status" value="4"/>
</dbReference>
<gene>
    <name evidence="14" type="ORF">OTU49_016310</name>
</gene>
<dbReference type="SUPFAM" id="SSF57424">
    <property type="entry name" value="LDL receptor-like module"/>
    <property type="match status" value="7"/>
</dbReference>
<feature type="chain" id="PRO_5043385029" evidence="13">
    <location>
        <begin position="28"/>
        <end position="432"/>
    </location>
</feature>
<evidence type="ECO:0000313" key="15">
    <source>
        <dbReference type="Proteomes" id="UP001445076"/>
    </source>
</evidence>
<feature type="disulfide bond" evidence="11">
    <location>
        <begin position="403"/>
        <end position="418"/>
    </location>
</feature>
<dbReference type="AlphaFoldDB" id="A0AAW0Y9K5"/>
<dbReference type="InterPro" id="IPR050685">
    <property type="entry name" value="LDLR"/>
</dbReference>
<dbReference type="Proteomes" id="UP001445076">
    <property type="component" value="Unassembled WGS sequence"/>
</dbReference>
<keyword evidence="9" id="KW-0675">Receptor</keyword>
<evidence type="ECO:0000256" key="5">
    <source>
        <dbReference type="ARBA" id="ARBA00022737"/>
    </source>
</evidence>
<dbReference type="FunFam" id="4.10.400.10:FF:000045">
    <property type="entry name" value="Low-density lipoprotein receptor-related protein 2"/>
    <property type="match status" value="3"/>
</dbReference>
<feature type="disulfide bond" evidence="11">
    <location>
        <begin position="296"/>
        <end position="311"/>
    </location>
</feature>
<keyword evidence="6" id="KW-1133">Transmembrane helix</keyword>